<dbReference type="EMBL" id="CAUH01001855">
    <property type="protein sequence ID" value="CCU75912.1"/>
    <property type="molecule type" value="Genomic_DNA"/>
</dbReference>
<dbReference type="Proteomes" id="UP000015441">
    <property type="component" value="Unassembled WGS sequence"/>
</dbReference>
<gene>
    <name evidence="1" type="ORF">BGHDH14_bghG001855000002001</name>
</gene>
<name>N1JDB5_BLUG1</name>
<protein>
    <submittedName>
        <fullName evidence="1">Putative Bgh-specific protein</fullName>
    </submittedName>
</protein>
<sequence>MRTYSSAVIETHLLIGLAPGLASDDIRVKAFEIDHEIIIALAIVSDSLDRQIFEELVVEGARKDAMDPSCPDSIFHERLAPNNWSGSLKTRQRDEAHHDFALEQHKAYRPGSCFDPFPPHSSNLESAIDANGSTRAAIPPPKKQFHQLRPVTSDCCAAQEMTATFKFGKMRNRDFSYIGSVARSHVLGHVALATIDTAGLYVMKKLPPVIKAHISQLDPSLLLVVKPYSRAFFGTVGLIEKSNEDAIQLNLATLHRASS</sequence>
<dbReference type="AlphaFoldDB" id="N1JDB5"/>
<dbReference type="HOGENOM" id="CLU_1073586_0_0_1"/>
<accession>N1JDB5</accession>
<proteinExistence type="predicted"/>
<dbReference type="InParanoid" id="N1JDB5"/>
<evidence type="ECO:0000313" key="2">
    <source>
        <dbReference type="Proteomes" id="UP000015441"/>
    </source>
</evidence>
<comment type="caution">
    <text evidence="1">The sequence shown here is derived from an EMBL/GenBank/DDBJ whole genome shotgun (WGS) entry which is preliminary data.</text>
</comment>
<organism evidence="1 2">
    <name type="scientific">Blumeria graminis f. sp. hordei (strain DH14)</name>
    <name type="common">Barley powdery mildew</name>
    <name type="synonym">Oidium monilioides f. sp. hordei</name>
    <dbReference type="NCBI Taxonomy" id="546991"/>
    <lineage>
        <taxon>Eukaryota</taxon>
        <taxon>Fungi</taxon>
        <taxon>Dikarya</taxon>
        <taxon>Ascomycota</taxon>
        <taxon>Pezizomycotina</taxon>
        <taxon>Leotiomycetes</taxon>
        <taxon>Erysiphales</taxon>
        <taxon>Erysiphaceae</taxon>
        <taxon>Blumeria</taxon>
        <taxon>Blumeria hordei</taxon>
    </lineage>
</organism>
<keyword evidence="2" id="KW-1185">Reference proteome</keyword>
<evidence type="ECO:0000313" key="1">
    <source>
        <dbReference type="EMBL" id="CCU75912.1"/>
    </source>
</evidence>
<reference evidence="1 2" key="1">
    <citation type="journal article" date="2010" name="Science">
        <title>Genome expansion and gene loss in powdery mildew fungi reveal tradeoffs in extreme parasitism.</title>
        <authorList>
            <person name="Spanu P.D."/>
            <person name="Abbott J.C."/>
            <person name="Amselem J."/>
            <person name="Burgis T.A."/>
            <person name="Soanes D.M."/>
            <person name="Stueber K."/>
            <person name="Ver Loren van Themaat E."/>
            <person name="Brown J.K.M."/>
            <person name="Butcher S.A."/>
            <person name="Gurr S.J."/>
            <person name="Lebrun M.-H."/>
            <person name="Ridout C.J."/>
            <person name="Schulze-Lefert P."/>
            <person name="Talbot N.J."/>
            <person name="Ahmadinejad N."/>
            <person name="Ametz C."/>
            <person name="Barton G.R."/>
            <person name="Benjdia M."/>
            <person name="Bidzinski P."/>
            <person name="Bindschedler L.V."/>
            <person name="Both M."/>
            <person name="Brewer M.T."/>
            <person name="Cadle-Davidson L."/>
            <person name="Cadle-Davidson M.M."/>
            <person name="Collemare J."/>
            <person name="Cramer R."/>
            <person name="Frenkel O."/>
            <person name="Godfrey D."/>
            <person name="Harriman J."/>
            <person name="Hoede C."/>
            <person name="King B.C."/>
            <person name="Klages S."/>
            <person name="Kleemann J."/>
            <person name="Knoll D."/>
            <person name="Koti P.S."/>
            <person name="Kreplak J."/>
            <person name="Lopez-Ruiz F.J."/>
            <person name="Lu X."/>
            <person name="Maekawa T."/>
            <person name="Mahanil S."/>
            <person name="Micali C."/>
            <person name="Milgroom M.G."/>
            <person name="Montana G."/>
            <person name="Noir S."/>
            <person name="O'Connell R.J."/>
            <person name="Oberhaensli S."/>
            <person name="Parlange F."/>
            <person name="Pedersen C."/>
            <person name="Quesneville H."/>
            <person name="Reinhardt R."/>
            <person name="Rott M."/>
            <person name="Sacristan S."/>
            <person name="Schmidt S.M."/>
            <person name="Schoen M."/>
            <person name="Skamnioti P."/>
            <person name="Sommer H."/>
            <person name="Stephens A."/>
            <person name="Takahara H."/>
            <person name="Thordal-Christensen H."/>
            <person name="Vigouroux M."/>
            <person name="Wessling R."/>
            <person name="Wicker T."/>
            <person name="Panstruga R."/>
        </authorList>
    </citation>
    <scope>NUCLEOTIDE SEQUENCE [LARGE SCALE GENOMIC DNA]</scope>
    <source>
        <strain evidence="1">DH14</strain>
    </source>
</reference>